<evidence type="ECO:0008006" key="3">
    <source>
        <dbReference type="Google" id="ProtNLM"/>
    </source>
</evidence>
<protein>
    <recommendedName>
        <fullName evidence="3">Protein kinase domain-containing protein</fullName>
    </recommendedName>
</protein>
<dbReference type="Proteomes" id="UP000486351">
    <property type="component" value="Unassembled WGS sequence"/>
</dbReference>
<name>A0A6G0Q6A3_9STRA</name>
<feature type="non-terminal residue" evidence="1">
    <location>
        <position position="332"/>
    </location>
</feature>
<organism evidence="1 2">
    <name type="scientific">Phytophthora fragariae</name>
    <dbReference type="NCBI Taxonomy" id="53985"/>
    <lineage>
        <taxon>Eukaryota</taxon>
        <taxon>Sar</taxon>
        <taxon>Stramenopiles</taxon>
        <taxon>Oomycota</taxon>
        <taxon>Peronosporomycetes</taxon>
        <taxon>Peronosporales</taxon>
        <taxon>Peronosporaceae</taxon>
        <taxon>Phytophthora</taxon>
    </lineage>
</organism>
<reference evidence="1 2" key="1">
    <citation type="submission" date="2018-09" db="EMBL/GenBank/DDBJ databases">
        <title>Genomic investigation of the strawberry pathogen Phytophthora fragariae indicates pathogenicity is determined by transcriptional variation in three key races.</title>
        <authorList>
            <person name="Adams T.M."/>
            <person name="Armitage A.D."/>
            <person name="Sobczyk M.K."/>
            <person name="Bates H.J."/>
            <person name="Dunwell J.M."/>
            <person name="Nellist C.F."/>
            <person name="Harrison R.J."/>
        </authorList>
    </citation>
    <scope>NUCLEOTIDE SEQUENCE [LARGE SCALE GENOMIC DNA]</scope>
    <source>
        <strain evidence="1 2">NOV-77</strain>
    </source>
</reference>
<accession>A0A6G0Q6A3</accession>
<sequence length="332" mass="37544">MGDETQQLQILTLMRHDVEIYGAVLTERETDVIAELYTQMVRRSGLVVGVIPRWFATTTSLWTDSVKTEVEMGEGEFLSQVSIWKTLRHPNVLRFYGACHVGRAFVIHEAHTGTAIPTEGLLWNDLLGLAAGIGYVHGRGFAYQTLSMDTFVLLSSEQKLVVSGMGLVRSGGDGPDGEPHREADVMSFGLALLDIFQRMRGDWVDQADEQFIATQQLPASKPDYLNDLEWELICSMSSMNTADRPSMAEVVWRMRNLITLEKRNLLETDGKSAMTTAWEYYTQYGHIDDRVMNEAPDLLHTSQHRRRGHLLRQKVTGQHLEEIVAAWEEMDA</sequence>
<dbReference type="Gene3D" id="3.30.200.20">
    <property type="entry name" value="Phosphorylase Kinase, domain 1"/>
    <property type="match status" value="1"/>
</dbReference>
<dbReference type="AlphaFoldDB" id="A0A6G0Q6A3"/>
<comment type="caution">
    <text evidence="1">The sequence shown here is derived from an EMBL/GenBank/DDBJ whole genome shotgun (WGS) entry which is preliminary data.</text>
</comment>
<evidence type="ECO:0000313" key="2">
    <source>
        <dbReference type="Proteomes" id="UP000486351"/>
    </source>
</evidence>
<dbReference type="EMBL" id="QXFY01005465">
    <property type="protein sequence ID" value="KAE9272170.1"/>
    <property type="molecule type" value="Genomic_DNA"/>
</dbReference>
<gene>
    <name evidence="1" type="ORF">PF008_g30166</name>
</gene>
<evidence type="ECO:0000313" key="1">
    <source>
        <dbReference type="EMBL" id="KAE9272170.1"/>
    </source>
</evidence>
<dbReference type="InterPro" id="IPR011009">
    <property type="entry name" value="Kinase-like_dom_sf"/>
</dbReference>
<dbReference type="Gene3D" id="1.10.510.10">
    <property type="entry name" value="Transferase(Phosphotransferase) domain 1"/>
    <property type="match status" value="1"/>
</dbReference>
<proteinExistence type="predicted"/>
<dbReference type="SUPFAM" id="SSF56112">
    <property type="entry name" value="Protein kinase-like (PK-like)"/>
    <property type="match status" value="1"/>
</dbReference>